<dbReference type="KEGG" id="nio:NITINOP_3280"/>
<reference evidence="2" key="1">
    <citation type="submission" date="2015-09" db="EMBL/GenBank/DDBJ databases">
        <authorList>
            <person name="Daims H."/>
        </authorList>
    </citation>
    <scope>NUCLEOTIDE SEQUENCE [LARGE SCALE GENOMIC DNA]</scope>
</reference>
<evidence type="ECO:0000313" key="1">
    <source>
        <dbReference type="EMBL" id="CUQ68252.1"/>
    </source>
</evidence>
<dbReference type="Proteomes" id="UP000066284">
    <property type="component" value="Chromosome 1"/>
</dbReference>
<organism evidence="1 2">
    <name type="scientific">Candidatus Nitrospira inopinata</name>
    <dbReference type="NCBI Taxonomy" id="1715989"/>
    <lineage>
        <taxon>Bacteria</taxon>
        <taxon>Pseudomonadati</taxon>
        <taxon>Nitrospirota</taxon>
        <taxon>Nitrospiria</taxon>
        <taxon>Nitrospirales</taxon>
        <taxon>Nitrospiraceae</taxon>
        <taxon>Nitrospira</taxon>
    </lineage>
</organism>
<sequence length="109" mass="12455">MTDHEINRAVQYVTASTSYGRETVAEILKTGFGELSALATQATRRFDRETLLEYVSQWTIKRTGRPEPLVREVLGCAGRWLDDLYDHIARQRPDLLARSLDDENEAESI</sequence>
<name>A0A0S4KV18_9BACT</name>
<keyword evidence="2" id="KW-1185">Reference proteome</keyword>
<proteinExistence type="predicted"/>
<dbReference type="AlphaFoldDB" id="A0A0S4KV18"/>
<accession>A0A0S4KV18</accession>
<dbReference type="EMBL" id="LN885086">
    <property type="protein sequence ID" value="CUQ68252.1"/>
    <property type="molecule type" value="Genomic_DNA"/>
</dbReference>
<dbReference type="STRING" id="1715989.NITINOP_3280"/>
<evidence type="ECO:0000313" key="2">
    <source>
        <dbReference type="Proteomes" id="UP000066284"/>
    </source>
</evidence>
<protein>
    <submittedName>
        <fullName evidence="1">Uncharacterized protein</fullName>
    </submittedName>
</protein>
<gene>
    <name evidence="1" type="ORF">NITINOP_3280</name>
</gene>
<dbReference type="OrthoDB" id="9795705at2"/>
<dbReference type="RefSeq" id="WP_062487414.1">
    <property type="nucleotide sequence ID" value="NZ_LN885086.1"/>
</dbReference>